<evidence type="ECO:0000313" key="8">
    <source>
        <dbReference type="EMBL" id="MCG9026595.1"/>
    </source>
</evidence>
<dbReference type="EMBL" id="CP022115">
    <property type="protein sequence ID" value="ASJ22859.1"/>
    <property type="molecule type" value="Genomic_DNA"/>
</dbReference>
<sequence>MRFASRLLVSALAASVVATPALAAELTGTLKKVQEKGEFVIGHRESSIPFSYLDANQKPVGYMMDICSRIAAEVKKEAGAKGAVTRLVPVTSQTRIPLMTNGTVDIECGSTTNSLERQKQVAFSVTPYITSIRMLVKADSGIKSLSDLDGKPVVTTTGTTSDRYIKQHEKGQNLNVKNVYGKDHADSFLMVSTGRASAFVMDDVLLAGLIANSKNPKEFSIVGETLSVEPYGVMMRKDDPQLKAVVDRVIVGMMKSGELDKLYTKWFMSPIPPKNINLNLPMSPELKAAIKNPTDKGI</sequence>
<protein>
    <submittedName>
        <fullName evidence="7">ABC transporter substrate-binding protein</fullName>
    </submittedName>
    <submittedName>
        <fullName evidence="8">Transporter substrate-binding domain-containing protein</fullName>
    </submittedName>
</protein>
<reference evidence="9" key="2">
    <citation type="submission" date="2017-06" db="EMBL/GenBank/DDBJ databases">
        <title>Whole genome sequence of Laribacter hongkongensis LHGZ1.</title>
        <authorList>
            <person name="Chen D."/>
            <person name="Wu H."/>
            <person name="Chen J."/>
        </authorList>
    </citation>
    <scope>NUCLEOTIDE SEQUENCE [LARGE SCALE GENOMIC DNA]</scope>
    <source>
        <strain evidence="9">LHGZ1</strain>
    </source>
</reference>
<dbReference type="SMART" id="SM00062">
    <property type="entry name" value="PBPb"/>
    <property type="match status" value="1"/>
</dbReference>
<dbReference type="GO" id="GO:0030288">
    <property type="term" value="C:outer membrane-bounded periplasmic space"/>
    <property type="evidence" value="ECO:0007669"/>
    <property type="project" value="TreeGrafter"/>
</dbReference>
<dbReference type="GO" id="GO:0006865">
    <property type="term" value="P:amino acid transport"/>
    <property type="evidence" value="ECO:0007669"/>
    <property type="project" value="TreeGrafter"/>
</dbReference>
<dbReference type="AlphaFoldDB" id="A0A248LEG2"/>
<dbReference type="Pfam" id="PF00497">
    <property type="entry name" value="SBP_bac_3"/>
    <property type="match status" value="1"/>
</dbReference>
<dbReference type="InterPro" id="IPR001638">
    <property type="entry name" value="Solute-binding_3/MltF_N"/>
</dbReference>
<reference evidence="7" key="3">
    <citation type="submission" date="2017-06" db="EMBL/GenBank/DDBJ databases">
        <authorList>
            <person name="Kim H.J."/>
            <person name="Triplett B.A."/>
        </authorList>
    </citation>
    <scope>NUCLEOTIDE SEQUENCE</scope>
    <source>
        <strain evidence="7">HLGZ1</strain>
    </source>
</reference>
<gene>
    <name evidence="8" type="ORF">LH440_11940</name>
    <name evidence="7" type="ORF">LHGZ1_0028</name>
</gene>
<reference evidence="8 10" key="4">
    <citation type="submission" date="2021-10" db="EMBL/GenBank/DDBJ databases">
        <title>Whole-genome sequencing analysis of Laribacter hongkongensis: virulence gene profiles, carbohydrate-active enzyme prediction, and antimicrobial resistance characterization.</title>
        <authorList>
            <person name="Yuan P."/>
            <person name="Zhan Y."/>
            <person name="Chen D."/>
        </authorList>
    </citation>
    <scope>NUCLEOTIDE SEQUENCE [LARGE SCALE GENOMIC DNA]</scope>
    <source>
        <strain evidence="8 10">W67</strain>
    </source>
</reference>
<evidence type="ECO:0000259" key="5">
    <source>
        <dbReference type="SMART" id="SM00062"/>
    </source>
</evidence>
<dbReference type="Proteomes" id="UP001200247">
    <property type="component" value="Unassembled WGS sequence"/>
</dbReference>
<accession>A0A248LEG2</accession>
<evidence type="ECO:0000313" key="10">
    <source>
        <dbReference type="Proteomes" id="UP001200247"/>
    </source>
</evidence>
<evidence type="ECO:0000256" key="2">
    <source>
        <dbReference type="ARBA" id="ARBA00022448"/>
    </source>
</evidence>
<evidence type="ECO:0000313" key="7">
    <source>
        <dbReference type="EMBL" id="ASJ22859.1"/>
    </source>
</evidence>
<evidence type="ECO:0000313" key="9">
    <source>
        <dbReference type="Proteomes" id="UP000197424"/>
    </source>
</evidence>
<name>A0A248LEG2_9NEIS</name>
<dbReference type="InterPro" id="IPR051455">
    <property type="entry name" value="Bact_solute-bind_prot3"/>
</dbReference>
<keyword evidence="3 4" id="KW-0732">Signal</keyword>
<dbReference type="GO" id="GO:0005576">
    <property type="term" value="C:extracellular region"/>
    <property type="evidence" value="ECO:0007669"/>
    <property type="project" value="TreeGrafter"/>
</dbReference>
<feature type="domain" description="Solute-binding protein family 3/N-terminal" evidence="5">
    <location>
        <begin position="38"/>
        <end position="270"/>
    </location>
</feature>
<dbReference type="Gene3D" id="3.40.190.10">
    <property type="entry name" value="Periplasmic binding protein-like II"/>
    <property type="match status" value="2"/>
</dbReference>
<dbReference type="Proteomes" id="UP000197424">
    <property type="component" value="Chromosome"/>
</dbReference>
<dbReference type="GO" id="GO:0016020">
    <property type="term" value="C:membrane"/>
    <property type="evidence" value="ECO:0007669"/>
    <property type="project" value="InterPro"/>
</dbReference>
<dbReference type="SUPFAM" id="SSF53850">
    <property type="entry name" value="Periplasmic binding protein-like II"/>
    <property type="match status" value="1"/>
</dbReference>
<feature type="domain" description="Ionotropic glutamate receptor C-terminal" evidence="6">
    <location>
        <begin position="38"/>
        <end position="269"/>
    </location>
</feature>
<dbReference type="PANTHER" id="PTHR30085:SF2">
    <property type="entry name" value="GLUTAMATE_ASPARTATE IMPORT SOLUTE-BINDING PROTEIN"/>
    <property type="match status" value="1"/>
</dbReference>
<feature type="signal peptide" evidence="4">
    <location>
        <begin position="1"/>
        <end position="23"/>
    </location>
</feature>
<evidence type="ECO:0000259" key="6">
    <source>
        <dbReference type="SMART" id="SM00079"/>
    </source>
</evidence>
<dbReference type="InterPro" id="IPR001320">
    <property type="entry name" value="Iontro_rcpt_C"/>
</dbReference>
<evidence type="ECO:0000256" key="3">
    <source>
        <dbReference type="ARBA" id="ARBA00022729"/>
    </source>
</evidence>
<dbReference type="PANTHER" id="PTHR30085">
    <property type="entry name" value="AMINO ACID ABC TRANSPORTER PERMEASE"/>
    <property type="match status" value="1"/>
</dbReference>
<dbReference type="GO" id="GO:0015276">
    <property type="term" value="F:ligand-gated monoatomic ion channel activity"/>
    <property type="evidence" value="ECO:0007669"/>
    <property type="project" value="InterPro"/>
</dbReference>
<dbReference type="EMBL" id="JAJAXM010000022">
    <property type="protein sequence ID" value="MCG9026595.1"/>
    <property type="molecule type" value="Genomic_DNA"/>
</dbReference>
<dbReference type="CDD" id="cd13688">
    <property type="entry name" value="PBP2_GltI_DEBP"/>
    <property type="match status" value="1"/>
</dbReference>
<evidence type="ECO:0000256" key="1">
    <source>
        <dbReference type="ARBA" id="ARBA00010333"/>
    </source>
</evidence>
<feature type="chain" id="PRO_5044379144" evidence="4">
    <location>
        <begin position="24"/>
        <end position="298"/>
    </location>
</feature>
<dbReference type="RefSeq" id="WP_172622936.1">
    <property type="nucleotide sequence ID" value="NZ_CP022115.1"/>
</dbReference>
<evidence type="ECO:0000256" key="4">
    <source>
        <dbReference type="SAM" id="SignalP"/>
    </source>
</evidence>
<proteinExistence type="inferred from homology"/>
<dbReference type="SMART" id="SM00079">
    <property type="entry name" value="PBPe"/>
    <property type="match status" value="1"/>
</dbReference>
<comment type="similarity">
    <text evidence="1">Belongs to the bacterial solute-binding protein 3 family.</text>
</comment>
<keyword evidence="2" id="KW-0813">Transport</keyword>
<organism evidence="7 9">
    <name type="scientific">Laribacter hongkongensis</name>
    <dbReference type="NCBI Taxonomy" id="168471"/>
    <lineage>
        <taxon>Bacteria</taxon>
        <taxon>Pseudomonadati</taxon>
        <taxon>Pseudomonadota</taxon>
        <taxon>Betaproteobacteria</taxon>
        <taxon>Neisseriales</taxon>
        <taxon>Aquaspirillaceae</taxon>
        <taxon>Laribacter</taxon>
    </lineage>
</organism>
<reference evidence="7" key="1">
    <citation type="journal article" date="2017" name="J. Antimicrob. Chemother.">
        <title>Emergence and genomic analysis of MDR Laribacter hongkongensis strain HLGZ1 from Guangzhou, China.</title>
        <authorList>
            <person name="Wu H.K."/>
            <person name="Chen J.H."/>
            <person name="Yang L."/>
            <person name="Li A.R."/>
            <person name="Su D.H."/>
            <person name="Lin Y.P."/>
            <person name="Chen D.Q."/>
        </authorList>
    </citation>
    <scope>NUCLEOTIDE SEQUENCE</scope>
    <source>
        <strain evidence="7">HLGZ1</strain>
    </source>
</reference>